<comment type="similarity">
    <text evidence="8 9">Belongs to the SFT2 family.</text>
</comment>
<proteinExistence type="inferred from homology"/>
<evidence type="ECO:0000256" key="6">
    <source>
        <dbReference type="ARBA" id="ARBA00022989"/>
    </source>
</evidence>
<dbReference type="InParanoid" id="D2I6H7"/>
<evidence type="ECO:0000256" key="3">
    <source>
        <dbReference type="ARBA" id="ARBA00022448"/>
    </source>
</evidence>
<dbReference type="InterPro" id="IPR011691">
    <property type="entry name" value="Vesicle_transpt_SFT2"/>
</dbReference>
<evidence type="ECO:0000256" key="2">
    <source>
        <dbReference type="ARBA" id="ARBA00004141"/>
    </source>
</evidence>
<dbReference type="Pfam" id="PF04178">
    <property type="entry name" value="Got1"/>
    <property type="match status" value="1"/>
</dbReference>
<feature type="transmembrane region" description="Helical" evidence="9">
    <location>
        <begin position="50"/>
        <end position="68"/>
    </location>
</feature>
<evidence type="ECO:0000256" key="1">
    <source>
        <dbReference type="ARBA" id="ARBA00003566"/>
    </source>
</evidence>
<reference evidence="10" key="1">
    <citation type="journal article" date="2010" name="Nature">
        <title>The sequence and de novo assembly of the giant panda genome.</title>
        <authorList>
            <person name="Li R."/>
            <person name="Fan W."/>
            <person name="Tian G."/>
            <person name="Zhu H."/>
            <person name="He L."/>
            <person name="Cai J."/>
            <person name="Huang Q."/>
            <person name="Cai Q."/>
            <person name="Li B."/>
            <person name="Bai Y."/>
            <person name="Zhang Z."/>
            <person name="Zhang Y."/>
            <person name="Wang W."/>
            <person name="Li J."/>
            <person name="Wei F."/>
            <person name="Li H."/>
            <person name="Jian M."/>
            <person name="Li J."/>
            <person name="Zhang Z."/>
            <person name="Nielsen R."/>
            <person name="Li D."/>
            <person name="Gu W."/>
            <person name="Yang Z."/>
            <person name="Xuan Z."/>
            <person name="Ryder O.A."/>
            <person name="Leung F.C."/>
            <person name="Zhou Y."/>
            <person name="Cao J."/>
            <person name="Sun X."/>
            <person name="Fu Y."/>
            <person name="Fang X."/>
            <person name="Guo X."/>
            <person name="Wang B."/>
            <person name="Hou R."/>
            <person name="Shen F."/>
            <person name="Mu B."/>
            <person name="Ni P."/>
            <person name="Lin R."/>
            <person name="Qian W."/>
            <person name="Wang G."/>
            <person name="Yu C."/>
            <person name="Nie W."/>
            <person name="Wang J."/>
            <person name="Wu Z."/>
            <person name="Liang H."/>
            <person name="Min J."/>
            <person name="Wu Q."/>
            <person name="Cheng S."/>
            <person name="Ruan J."/>
            <person name="Wang M."/>
            <person name="Shi Z."/>
            <person name="Wen M."/>
            <person name="Liu B."/>
            <person name="Ren X."/>
            <person name="Zheng H."/>
            <person name="Dong D."/>
            <person name="Cook K."/>
            <person name="Shan G."/>
            <person name="Zhang H."/>
            <person name="Kosiol C."/>
            <person name="Xie X."/>
            <person name="Lu Z."/>
            <person name="Zheng H."/>
            <person name="Li Y."/>
            <person name="Steiner C.C."/>
            <person name="Lam T.T."/>
            <person name="Lin S."/>
            <person name="Zhang Q."/>
            <person name="Li G."/>
            <person name="Tian J."/>
            <person name="Gong T."/>
            <person name="Liu H."/>
            <person name="Zhang D."/>
            <person name="Fang L."/>
            <person name="Ye C."/>
            <person name="Zhang J."/>
            <person name="Hu W."/>
            <person name="Xu A."/>
            <person name="Ren Y."/>
            <person name="Zhang G."/>
            <person name="Bruford M.W."/>
            <person name="Li Q."/>
            <person name="Ma L."/>
            <person name="Guo Y."/>
            <person name="An N."/>
            <person name="Hu Y."/>
            <person name="Zheng Y."/>
            <person name="Shi Y."/>
            <person name="Li Z."/>
            <person name="Liu Q."/>
            <person name="Chen Y."/>
            <person name="Zhao J."/>
            <person name="Qu N."/>
            <person name="Zhao S."/>
            <person name="Tian F."/>
            <person name="Wang X."/>
            <person name="Wang H."/>
            <person name="Xu L."/>
            <person name="Liu X."/>
            <person name="Vinar T."/>
            <person name="Wang Y."/>
            <person name="Lam T.W."/>
            <person name="Yiu S.M."/>
            <person name="Liu S."/>
            <person name="Zhang H."/>
            <person name="Li D."/>
            <person name="Huang Y."/>
            <person name="Wang X."/>
            <person name="Yang G."/>
            <person name="Jiang Z."/>
            <person name="Wang J."/>
            <person name="Qin N."/>
            <person name="Li L."/>
            <person name="Li J."/>
            <person name="Bolund L."/>
            <person name="Kristiansen K."/>
            <person name="Wong G.K."/>
            <person name="Olson M."/>
            <person name="Zhang X."/>
            <person name="Li S."/>
            <person name="Yang H."/>
            <person name="Wang J."/>
            <person name="Wang J."/>
        </authorList>
    </citation>
    <scope>NUCLEOTIDE SEQUENCE [LARGE SCALE GENOMIC DNA]</scope>
</reference>
<comment type="subcellular location">
    <subcellularLocation>
        <location evidence="2 9">Membrane</location>
        <topology evidence="2 9">Multi-pass membrane protein</topology>
    </subcellularLocation>
</comment>
<keyword evidence="6 9" id="KW-1133">Transmembrane helix</keyword>
<dbReference type="GO" id="GO:0015031">
    <property type="term" value="P:protein transport"/>
    <property type="evidence" value="ECO:0007669"/>
    <property type="project" value="UniProtKB-KW"/>
</dbReference>
<dbReference type="PANTHER" id="PTHR23137:SF1">
    <property type="entry name" value="VESICLE TRANSPORT PROTEIN SFT2B"/>
    <property type="match status" value="1"/>
</dbReference>
<comment type="function">
    <text evidence="1 9">May be involved in fusion of retrograde transport vesicles derived from an endocytic compartment with the Golgi complex.</text>
</comment>
<accession>D2I6H7</accession>
<evidence type="ECO:0000256" key="4">
    <source>
        <dbReference type="ARBA" id="ARBA00022692"/>
    </source>
</evidence>
<keyword evidence="3 9" id="KW-0813">Transport</keyword>
<comment type="caution">
    <text evidence="9">Lacks conserved residue(s) required for the propagation of feature annotation.</text>
</comment>
<evidence type="ECO:0000256" key="7">
    <source>
        <dbReference type="ARBA" id="ARBA00023136"/>
    </source>
</evidence>
<evidence type="ECO:0000256" key="9">
    <source>
        <dbReference type="RuleBase" id="RU363111"/>
    </source>
</evidence>
<keyword evidence="5 9" id="KW-0653">Protein transport</keyword>
<sequence length="150" mass="16735">MGPMKQLKRMFEPTRLIATVMVLLVFRFCRLRIPSGLVTVAKLMCWRNKGLALIFCILQALALTWYSLSFIPFASFSHDFLELDWEQGVDRTDTEVPLLPTVLTGNSGFQILCAALPLAAAAQAPLEVCWEGGTPSPVEHFHWVDDLSAP</sequence>
<dbReference type="InterPro" id="IPR007305">
    <property type="entry name" value="Vesicle_transpt_Got1/SFT2"/>
</dbReference>
<keyword evidence="7 9" id="KW-0472">Membrane</keyword>
<evidence type="ECO:0000256" key="8">
    <source>
        <dbReference type="ARBA" id="ARBA00025800"/>
    </source>
</evidence>
<evidence type="ECO:0000256" key="5">
    <source>
        <dbReference type="ARBA" id="ARBA00022927"/>
    </source>
</evidence>
<keyword evidence="4 9" id="KW-0812">Transmembrane</keyword>
<evidence type="ECO:0000313" key="10">
    <source>
        <dbReference type="EMBL" id="EFB23858.1"/>
    </source>
</evidence>
<name>D2I6H7_AILME</name>
<protein>
    <recommendedName>
        <fullName evidence="9">Vesicle transport protein</fullName>
    </recommendedName>
</protein>
<dbReference type="GO" id="GO:0016192">
    <property type="term" value="P:vesicle-mediated transport"/>
    <property type="evidence" value="ECO:0007669"/>
    <property type="project" value="InterPro"/>
</dbReference>
<organism evidence="10">
    <name type="scientific">Ailuropoda melanoleuca</name>
    <name type="common">Giant panda</name>
    <dbReference type="NCBI Taxonomy" id="9646"/>
    <lineage>
        <taxon>Eukaryota</taxon>
        <taxon>Metazoa</taxon>
        <taxon>Chordata</taxon>
        <taxon>Craniata</taxon>
        <taxon>Vertebrata</taxon>
        <taxon>Euteleostomi</taxon>
        <taxon>Mammalia</taxon>
        <taxon>Eutheria</taxon>
        <taxon>Laurasiatheria</taxon>
        <taxon>Carnivora</taxon>
        <taxon>Caniformia</taxon>
        <taxon>Ursidae</taxon>
        <taxon>Ailuropoda</taxon>
    </lineage>
</organism>
<dbReference type="PANTHER" id="PTHR23137">
    <property type="entry name" value="VESICLE TRANSPORT PROTEIN-RELATED"/>
    <property type="match status" value="1"/>
</dbReference>
<dbReference type="GO" id="GO:0016020">
    <property type="term" value="C:membrane"/>
    <property type="evidence" value="ECO:0007669"/>
    <property type="project" value="UniProtKB-SubCell"/>
</dbReference>
<gene>
    <name evidence="10" type="ORF">PANDA_021428</name>
</gene>
<dbReference type="GO" id="GO:0012505">
    <property type="term" value="C:endomembrane system"/>
    <property type="evidence" value="ECO:0007669"/>
    <property type="project" value="UniProtKB-ARBA"/>
</dbReference>
<dbReference type="GO" id="GO:0005737">
    <property type="term" value="C:cytoplasm"/>
    <property type="evidence" value="ECO:0007669"/>
    <property type="project" value="UniProtKB-ARBA"/>
</dbReference>
<dbReference type="AlphaFoldDB" id="D2I6H7"/>
<dbReference type="EMBL" id="GL194993">
    <property type="protein sequence ID" value="EFB23858.1"/>
    <property type="molecule type" value="Genomic_DNA"/>
</dbReference>